<dbReference type="InterPro" id="IPR011990">
    <property type="entry name" value="TPR-like_helical_dom_sf"/>
</dbReference>
<reference evidence="2" key="2">
    <citation type="journal article" date="2023" name="Infect Dis Poverty">
        <title>Chromosome-scale genome of the human blood fluke Schistosoma mekongi and its implications for public health.</title>
        <authorList>
            <person name="Zhou M."/>
            <person name="Xu L."/>
            <person name="Xu D."/>
            <person name="Chen W."/>
            <person name="Khan J."/>
            <person name="Hu Y."/>
            <person name="Huang H."/>
            <person name="Wei H."/>
            <person name="Zhang Y."/>
            <person name="Chusongsang P."/>
            <person name="Tanasarnprasert K."/>
            <person name="Hu X."/>
            <person name="Limpanont Y."/>
            <person name="Lv Z."/>
        </authorList>
    </citation>
    <scope>NUCLEOTIDE SEQUENCE</scope>
    <source>
        <strain evidence="2">LV_2022a</strain>
    </source>
</reference>
<dbReference type="InterPro" id="IPR050754">
    <property type="entry name" value="FKBP4/5/8-like"/>
</dbReference>
<dbReference type="InterPro" id="IPR019734">
    <property type="entry name" value="TPR_rpt"/>
</dbReference>
<organism evidence="2 3">
    <name type="scientific">Schistosoma mekongi</name>
    <name type="common">Parasitic worm</name>
    <dbReference type="NCBI Taxonomy" id="38744"/>
    <lineage>
        <taxon>Eukaryota</taxon>
        <taxon>Metazoa</taxon>
        <taxon>Spiralia</taxon>
        <taxon>Lophotrochozoa</taxon>
        <taxon>Platyhelminthes</taxon>
        <taxon>Trematoda</taxon>
        <taxon>Digenea</taxon>
        <taxon>Strigeidida</taxon>
        <taxon>Schistosomatoidea</taxon>
        <taxon>Schistosomatidae</taxon>
        <taxon>Schistosoma</taxon>
    </lineage>
</organism>
<dbReference type="PANTHER" id="PTHR46512">
    <property type="entry name" value="PEPTIDYLPROLYL ISOMERASE"/>
    <property type="match status" value="1"/>
</dbReference>
<dbReference type="Pfam" id="PF13431">
    <property type="entry name" value="TPR_17"/>
    <property type="match status" value="1"/>
</dbReference>
<evidence type="ECO:0008006" key="4">
    <source>
        <dbReference type="Google" id="ProtNLM"/>
    </source>
</evidence>
<dbReference type="SMART" id="SM00028">
    <property type="entry name" value="TPR"/>
    <property type="match status" value="2"/>
</dbReference>
<reference evidence="2" key="1">
    <citation type="submission" date="2022-04" db="EMBL/GenBank/DDBJ databases">
        <authorList>
            <person name="Xu L."/>
            <person name="Lv Z."/>
        </authorList>
    </citation>
    <scope>NUCLEOTIDE SEQUENCE</scope>
    <source>
        <strain evidence="2">LV_2022a</strain>
    </source>
</reference>
<dbReference type="InterPro" id="IPR046357">
    <property type="entry name" value="PPIase_dom_sf"/>
</dbReference>
<dbReference type="Proteomes" id="UP001292079">
    <property type="component" value="Unassembled WGS sequence"/>
</dbReference>
<dbReference type="Gene3D" id="1.25.40.10">
    <property type="entry name" value="Tetratricopeptide repeat domain"/>
    <property type="match status" value="1"/>
</dbReference>
<keyword evidence="1" id="KW-0802">TPR repeat</keyword>
<protein>
    <recommendedName>
        <fullName evidence="4">Peptidylprolyl isomerase</fullName>
    </recommendedName>
</protein>
<sequence>MLPGGKTKVILRGGTQKPCEHDRVIADVSLVVDAEMIFHNQIVTFDVGHAEDFGVMKVVDDIVQDMGCGEHCEVTLTSDYEFTDSEKSFLKISDECSHKILFNIYLQDVQKLAEFWQMSESEKFIIADVMKCRGNKLLKAGLLIRAFNCYKKAIRILDGSISVINHDCGNLASPGFESPKPTPRQLLAICLSNAAHCLFQSGTTCDINLKKSQFDYLSACIKCCKRAVNLEPNYIKAWFRMAKTHALMGNYEEAITAGEKCLSRSTDENISESKWITVDERTKTYITNKIKILLLEWRVSLTKEKEIERSIIRKRTVKKYSSFGDWCVSIFFYICKSLLNCIRIDKSK</sequence>
<dbReference type="GO" id="GO:0003755">
    <property type="term" value="F:peptidyl-prolyl cis-trans isomerase activity"/>
    <property type="evidence" value="ECO:0007669"/>
    <property type="project" value="InterPro"/>
</dbReference>
<dbReference type="SUPFAM" id="SSF48452">
    <property type="entry name" value="TPR-like"/>
    <property type="match status" value="1"/>
</dbReference>
<name>A0AAE2D623_SCHME</name>
<gene>
    <name evidence="2" type="ORF">MN116_003758</name>
</gene>
<proteinExistence type="predicted"/>
<keyword evidence="3" id="KW-1185">Reference proteome</keyword>
<evidence type="ECO:0000313" key="2">
    <source>
        <dbReference type="EMBL" id="KAK4472512.1"/>
    </source>
</evidence>
<dbReference type="Gene3D" id="3.10.50.40">
    <property type="match status" value="1"/>
</dbReference>
<dbReference type="PROSITE" id="PS50005">
    <property type="entry name" value="TPR"/>
    <property type="match status" value="1"/>
</dbReference>
<dbReference type="AlphaFoldDB" id="A0AAE2D623"/>
<comment type="caution">
    <text evidence="2">The sequence shown here is derived from an EMBL/GenBank/DDBJ whole genome shotgun (WGS) entry which is preliminary data.</text>
</comment>
<dbReference type="EMBL" id="JALJAT010000002">
    <property type="protein sequence ID" value="KAK4472512.1"/>
    <property type="molecule type" value="Genomic_DNA"/>
</dbReference>
<feature type="repeat" description="TPR" evidence="1">
    <location>
        <begin position="235"/>
        <end position="268"/>
    </location>
</feature>
<evidence type="ECO:0000313" key="3">
    <source>
        <dbReference type="Proteomes" id="UP001292079"/>
    </source>
</evidence>
<accession>A0AAE2D623</accession>
<dbReference type="SUPFAM" id="SSF54534">
    <property type="entry name" value="FKBP-like"/>
    <property type="match status" value="1"/>
</dbReference>
<evidence type="ECO:0000256" key="1">
    <source>
        <dbReference type="PROSITE-ProRule" id="PRU00339"/>
    </source>
</evidence>